<reference evidence="2" key="1">
    <citation type="submission" date="2014-09" db="EMBL/GenBank/DDBJ databases">
        <authorList>
            <person name="Magalhaes I.L.F."/>
            <person name="Oliveira U."/>
            <person name="Santos F.R."/>
            <person name="Vidigal T.H.D.A."/>
            <person name="Brescovit A.D."/>
            <person name="Santos A.J."/>
        </authorList>
    </citation>
    <scope>NUCLEOTIDE SEQUENCE</scope>
    <source>
        <tissue evidence="2">Shoot tissue taken approximately 20 cm above the soil surface</tissue>
    </source>
</reference>
<feature type="region of interest" description="Disordered" evidence="1">
    <location>
        <begin position="1"/>
        <end position="22"/>
    </location>
</feature>
<evidence type="ECO:0000256" key="1">
    <source>
        <dbReference type="SAM" id="MobiDB-lite"/>
    </source>
</evidence>
<evidence type="ECO:0000313" key="2">
    <source>
        <dbReference type="EMBL" id="JAD25091.1"/>
    </source>
</evidence>
<reference evidence="2" key="2">
    <citation type="journal article" date="2015" name="Data Brief">
        <title>Shoot transcriptome of the giant reed, Arundo donax.</title>
        <authorList>
            <person name="Barrero R.A."/>
            <person name="Guerrero F.D."/>
            <person name="Moolhuijzen P."/>
            <person name="Goolsby J.A."/>
            <person name="Tidwell J."/>
            <person name="Bellgard S.E."/>
            <person name="Bellgard M.I."/>
        </authorList>
    </citation>
    <scope>NUCLEOTIDE SEQUENCE</scope>
    <source>
        <tissue evidence="2">Shoot tissue taken approximately 20 cm above the soil surface</tissue>
    </source>
</reference>
<protein>
    <submittedName>
        <fullName evidence="2">Uncharacterized protein</fullName>
    </submittedName>
</protein>
<feature type="compositionally biased region" description="Polar residues" evidence="1">
    <location>
        <begin position="1"/>
        <end position="16"/>
    </location>
</feature>
<name>A0A0A8YGW7_ARUDO</name>
<organism evidence="2">
    <name type="scientific">Arundo donax</name>
    <name type="common">Giant reed</name>
    <name type="synonym">Donax arundinaceus</name>
    <dbReference type="NCBI Taxonomy" id="35708"/>
    <lineage>
        <taxon>Eukaryota</taxon>
        <taxon>Viridiplantae</taxon>
        <taxon>Streptophyta</taxon>
        <taxon>Embryophyta</taxon>
        <taxon>Tracheophyta</taxon>
        <taxon>Spermatophyta</taxon>
        <taxon>Magnoliopsida</taxon>
        <taxon>Liliopsida</taxon>
        <taxon>Poales</taxon>
        <taxon>Poaceae</taxon>
        <taxon>PACMAD clade</taxon>
        <taxon>Arundinoideae</taxon>
        <taxon>Arundineae</taxon>
        <taxon>Arundo</taxon>
    </lineage>
</organism>
<accession>A0A0A8YGW7</accession>
<proteinExistence type="predicted"/>
<sequence>MQTRSMLFTPVQQESHIPSGGI</sequence>
<dbReference type="AlphaFoldDB" id="A0A0A8YGW7"/>
<dbReference type="EMBL" id="GBRH01272804">
    <property type="protein sequence ID" value="JAD25091.1"/>
    <property type="molecule type" value="Transcribed_RNA"/>
</dbReference>